<dbReference type="SUPFAM" id="SSF48452">
    <property type="entry name" value="TPR-like"/>
    <property type="match status" value="3"/>
</dbReference>
<dbReference type="InterPro" id="IPR019734">
    <property type="entry name" value="TPR_rpt"/>
</dbReference>
<evidence type="ECO:0000313" key="3">
    <source>
        <dbReference type="EMBL" id="ADB18980.1"/>
    </source>
</evidence>
<dbReference type="Proteomes" id="UP000001887">
    <property type="component" value="Chromosome"/>
</dbReference>
<evidence type="ECO:0000256" key="2">
    <source>
        <dbReference type="SAM" id="Phobius"/>
    </source>
</evidence>
<name>D2R518_PIRSD</name>
<sequence>MNATPTPAVAKPSIVARLRSLPGLAFSLVKKFLGWVRQNPKLGIPVATLAVAAIIGMGVCTALIFSKETPLTTKPDLAMALERLDAGDDHQARQIAAQLRSDPNTAYEALGGPFFVLGAVMANDAQRHVNDHEQRMLFRIAARYLEESERYGFPPAREAEAKLLMGKCLYRAARYAQSAAALEDALLSNPLRAAEIHQLLADCYLRVSPPALDKALVHLRQLRRIKDLPEEDRSRGLLLEGQVLLAQDKLEDALSAMANIPKESNVSREAAVTAARIRLTQAQRDKATPTATYQQIIDNMRALQQGLPPTSDVTAQSQLMIGLAYRQIGDTEAALAQLARVRKLHYGRPESLFATVNEAEIAVERRQPLAATTLLERAMQDAPPADEFQSSWMSLPEFQARLEAMMKSLEAQTEFSAAESLATITLPLFKEEQTLSWRSQVRQNWANALAQKAETQDLADQAITLAEAREKRRLAAQDLTRLADLRITSNQYLEHLGAAAAACIAGQDYNTAATLYRRFLKEQSSKDDAAAWSGLGEALLASGNIPEALDALENCYLRQPKHPSAYRARLLAAMALEELGKLAESRQLLEENLYQFSLSPESPEWKKSLFTLSGVVFRQAIEAETNSRTAGVDETDPERKKAGLALLEESHTLFQDAIRILNEATQRYPDSAETLTARYRIAESYRHSAKWPRKRLGVVTIETTRIALNRQIQQELGLSIEQYIGIIESLSNGQESNHTEIQQKILRNAYFGRADALFDLGKYEQAIAAYSAATNRYQHEPESLEAYTQIAACYRLLSRPNEARGTLQQALVVLDRMRTDADFTRTTRFNRDEWREVLTWLASL</sequence>
<keyword evidence="2" id="KW-1133">Transmembrane helix</keyword>
<dbReference type="Pfam" id="PF13424">
    <property type="entry name" value="TPR_12"/>
    <property type="match status" value="1"/>
</dbReference>
<gene>
    <name evidence="3" type="ordered locus">Psta_4333</name>
</gene>
<dbReference type="PROSITE" id="PS50005">
    <property type="entry name" value="TPR"/>
    <property type="match status" value="1"/>
</dbReference>
<dbReference type="STRING" id="530564.Psta_4333"/>
<keyword evidence="2" id="KW-0812">Transmembrane</keyword>
<feature type="repeat" description="TPR" evidence="1">
    <location>
        <begin position="529"/>
        <end position="562"/>
    </location>
</feature>
<proteinExistence type="predicted"/>
<evidence type="ECO:0000313" key="4">
    <source>
        <dbReference type="Proteomes" id="UP000001887"/>
    </source>
</evidence>
<dbReference type="AlphaFoldDB" id="D2R518"/>
<dbReference type="Pfam" id="PF13432">
    <property type="entry name" value="TPR_16"/>
    <property type="match status" value="1"/>
</dbReference>
<dbReference type="Gene3D" id="1.25.40.10">
    <property type="entry name" value="Tetratricopeptide repeat domain"/>
    <property type="match status" value="3"/>
</dbReference>
<feature type="transmembrane region" description="Helical" evidence="2">
    <location>
        <begin position="42"/>
        <end position="65"/>
    </location>
</feature>
<dbReference type="InterPro" id="IPR011990">
    <property type="entry name" value="TPR-like_helical_dom_sf"/>
</dbReference>
<evidence type="ECO:0000256" key="1">
    <source>
        <dbReference type="PROSITE-ProRule" id="PRU00339"/>
    </source>
</evidence>
<dbReference type="Pfam" id="PF13174">
    <property type="entry name" value="TPR_6"/>
    <property type="match status" value="1"/>
</dbReference>
<reference evidence="3 4" key="1">
    <citation type="journal article" date="2009" name="Stand. Genomic Sci.">
        <title>Complete genome sequence of Pirellula staleyi type strain (ATCC 27377).</title>
        <authorList>
            <person name="Clum A."/>
            <person name="Tindall B.J."/>
            <person name="Sikorski J."/>
            <person name="Ivanova N."/>
            <person name="Mavrommatis K."/>
            <person name="Lucas S."/>
            <person name="Glavina del Rio T."/>
            <person name="Nolan M."/>
            <person name="Chen F."/>
            <person name="Tice H."/>
            <person name="Pitluck S."/>
            <person name="Cheng J.F."/>
            <person name="Chertkov O."/>
            <person name="Brettin T."/>
            <person name="Han C."/>
            <person name="Detter J.C."/>
            <person name="Kuske C."/>
            <person name="Bruce D."/>
            <person name="Goodwin L."/>
            <person name="Ovchinikova G."/>
            <person name="Pati A."/>
            <person name="Mikhailova N."/>
            <person name="Chen A."/>
            <person name="Palaniappan K."/>
            <person name="Land M."/>
            <person name="Hauser L."/>
            <person name="Chang Y.J."/>
            <person name="Jeffries C.D."/>
            <person name="Chain P."/>
            <person name="Rohde M."/>
            <person name="Goker M."/>
            <person name="Bristow J."/>
            <person name="Eisen J.A."/>
            <person name="Markowitz V."/>
            <person name="Hugenholtz P."/>
            <person name="Kyrpides N.C."/>
            <person name="Klenk H.P."/>
            <person name="Lapidus A."/>
        </authorList>
    </citation>
    <scope>NUCLEOTIDE SEQUENCE [LARGE SCALE GENOMIC DNA]</scope>
    <source>
        <strain evidence="4">ATCC 27377 / DSM 6068 / ICPB 4128</strain>
    </source>
</reference>
<dbReference type="HOGENOM" id="CLU_337922_0_0_0"/>
<dbReference type="SMART" id="SM00028">
    <property type="entry name" value="TPR"/>
    <property type="match status" value="5"/>
</dbReference>
<dbReference type="KEGG" id="psl:Psta_4333"/>
<dbReference type="EMBL" id="CP001848">
    <property type="protein sequence ID" value="ADB18980.1"/>
    <property type="molecule type" value="Genomic_DNA"/>
</dbReference>
<keyword evidence="1" id="KW-0802">TPR repeat</keyword>
<dbReference type="OrthoDB" id="251479at2"/>
<keyword evidence="2" id="KW-0472">Membrane</keyword>
<protein>
    <submittedName>
        <fullName evidence="3">Tetratricopeptide TPR_2 repeat protein</fullName>
    </submittedName>
</protein>
<dbReference type="eggNOG" id="COG0457">
    <property type="taxonomic scope" value="Bacteria"/>
</dbReference>
<keyword evidence="4" id="KW-1185">Reference proteome</keyword>
<organism evidence="3 4">
    <name type="scientific">Pirellula staleyi (strain ATCC 27377 / DSM 6068 / ICPB 4128)</name>
    <name type="common">Pirella staleyi</name>
    <dbReference type="NCBI Taxonomy" id="530564"/>
    <lineage>
        <taxon>Bacteria</taxon>
        <taxon>Pseudomonadati</taxon>
        <taxon>Planctomycetota</taxon>
        <taxon>Planctomycetia</taxon>
        <taxon>Pirellulales</taxon>
        <taxon>Pirellulaceae</taxon>
        <taxon>Pirellula</taxon>
    </lineage>
</organism>
<accession>D2R518</accession>